<dbReference type="EMBL" id="KN822035">
    <property type="protein sequence ID" value="KIM63356.1"/>
    <property type="molecule type" value="Genomic_DNA"/>
</dbReference>
<evidence type="ECO:0000313" key="1">
    <source>
        <dbReference type="EMBL" id="KIM63356.1"/>
    </source>
</evidence>
<organism evidence="1 2">
    <name type="scientific">Scleroderma citrinum Foug A</name>
    <dbReference type="NCBI Taxonomy" id="1036808"/>
    <lineage>
        <taxon>Eukaryota</taxon>
        <taxon>Fungi</taxon>
        <taxon>Dikarya</taxon>
        <taxon>Basidiomycota</taxon>
        <taxon>Agaricomycotina</taxon>
        <taxon>Agaricomycetes</taxon>
        <taxon>Agaricomycetidae</taxon>
        <taxon>Boletales</taxon>
        <taxon>Sclerodermatineae</taxon>
        <taxon>Sclerodermataceae</taxon>
        <taxon>Scleroderma</taxon>
    </lineage>
</organism>
<sequence>KINHGQVLYEVDSPETADWLRSSAGAKAFIANFGPNMSLATKPFPVLVEYVPLRFNTDEPSALRDMESKNDLPTGAIKSARWIKHIERRSPQQRRAHLTLEILKPGDANQTIKDGLTILGAHCPVCKLLPEPIRCMKCQSFEGSHFARDCRKSDDTCGTCAGNHRTKNCEATTPDQRRCANCQESGHAAWDRECPIYLKKARQYQSHIADARYRFYPECEDPSTWELDTDTDYQQNPTDQCVDHLQDHQVDNYDEDSWETTRCKRRLPMVPRKP</sequence>
<dbReference type="HOGENOM" id="CLU_083074_0_0_1"/>
<dbReference type="OrthoDB" id="2689950at2759"/>
<protein>
    <recommendedName>
        <fullName evidence="3">CCHC-type domain-containing protein</fullName>
    </recommendedName>
</protein>
<dbReference type="AlphaFoldDB" id="A0A0C3E5P1"/>
<name>A0A0C3E5P1_9AGAM</name>
<dbReference type="Proteomes" id="UP000053989">
    <property type="component" value="Unassembled WGS sequence"/>
</dbReference>
<proteinExistence type="predicted"/>
<reference evidence="1 2" key="1">
    <citation type="submission" date="2014-04" db="EMBL/GenBank/DDBJ databases">
        <authorList>
            <consortium name="DOE Joint Genome Institute"/>
            <person name="Kuo A."/>
            <person name="Kohler A."/>
            <person name="Nagy L.G."/>
            <person name="Floudas D."/>
            <person name="Copeland A."/>
            <person name="Barry K.W."/>
            <person name="Cichocki N."/>
            <person name="Veneault-Fourrey C."/>
            <person name="LaButti K."/>
            <person name="Lindquist E.A."/>
            <person name="Lipzen A."/>
            <person name="Lundell T."/>
            <person name="Morin E."/>
            <person name="Murat C."/>
            <person name="Sun H."/>
            <person name="Tunlid A."/>
            <person name="Henrissat B."/>
            <person name="Grigoriev I.V."/>
            <person name="Hibbett D.S."/>
            <person name="Martin F."/>
            <person name="Nordberg H.P."/>
            <person name="Cantor M.N."/>
            <person name="Hua S.X."/>
        </authorList>
    </citation>
    <scope>NUCLEOTIDE SEQUENCE [LARGE SCALE GENOMIC DNA]</scope>
    <source>
        <strain evidence="1 2">Foug A</strain>
    </source>
</reference>
<gene>
    <name evidence="1" type="ORF">SCLCIDRAFT_117604</name>
</gene>
<evidence type="ECO:0000313" key="2">
    <source>
        <dbReference type="Proteomes" id="UP000053989"/>
    </source>
</evidence>
<dbReference type="STRING" id="1036808.A0A0C3E5P1"/>
<keyword evidence="2" id="KW-1185">Reference proteome</keyword>
<dbReference type="InParanoid" id="A0A0C3E5P1"/>
<reference evidence="2" key="2">
    <citation type="submission" date="2015-01" db="EMBL/GenBank/DDBJ databases">
        <title>Evolutionary Origins and Diversification of the Mycorrhizal Mutualists.</title>
        <authorList>
            <consortium name="DOE Joint Genome Institute"/>
            <consortium name="Mycorrhizal Genomics Consortium"/>
            <person name="Kohler A."/>
            <person name="Kuo A."/>
            <person name="Nagy L.G."/>
            <person name="Floudas D."/>
            <person name="Copeland A."/>
            <person name="Barry K.W."/>
            <person name="Cichocki N."/>
            <person name="Veneault-Fourrey C."/>
            <person name="LaButti K."/>
            <person name="Lindquist E.A."/>
            <person name="Lipzen A."/>
            <person name="Lundell T."/>
            <person name="Morin E."/>
            <person name="Murat C."/>
            <person name="Riley R."/>
            <person name="Ohm R."/>
            <person name="Sun H."/>
            <person name="Tunlid A."/>
            <person name="Henrissat B."/>
            <person name="Grigoriev I.V."/>
            <person name="Hibbett D.S."/>
            <person name="Martin F."/>
        </authorList>
    </citation>
    <scope>NUCLEOTIDE SEQUENCE [LARGE SCALE GENOMIC DNA]</scope>
    <source>
        <strain evidence="2">Foug A</strain>
    </source>
</reference>
<feature type="non-terminal residue" evidence="1">
    <location>
        <position position="1"/>
    </location>
</feature>
<accession>A0A0C3E5P1</accession>
<evidence type="ECO:0008006" key="3">
    <source>
        <dbReference type="Google" id="ProtNLM"/>
    </source>
</evidence>